<dbReference type="InterPro" id="IPR036291">
    <property type="entry name" value="NAD(P)-bd_dom_sf"/>
</dbReference>
<dbReference type="AlphaFoldDB" id="A0A382Y2J0"/>
<accession>A0A382Y2J0</accession>
<sequence>MDLGISGRKAIVCASSRGLGKACAISLARNGVHVTLNGR</sequence>
<gene>
    <name evidence="1" type="ORF">METZ01_LOCUS430258</name>
</gene>
<evidence type="ECO:0000313" key="1">
    <source>
        <dbReference type="EMBL" id="SVD77404.1"/>
    </source>
</evidence>
<name>A0A382Y2J0_9ZZZZ</name>
<protein>
    <recommendedName>
        <fullName evidence="2">3-oxoacyl-ACP reductase</fullName>
    </recommendedName>
</protein>
<organism evidence="1">
    <name type="scientific">marine metagenome</name>
    <dbReference type="NCBI Taxonomy" id="408172"/>
    <lineage>
        <taxon>unclassified sequences</taxon>
        <taxon>metagenomes</taxon>
        <taxon>ecological metagenomes</taxon>
    </lineage>
</organism>
<feature type="non-terminal residue" evidence="1">
    <location>
        <position position="39"/>
    </location>
</feature>
<reference evidence="1" key="1">
    <citation type="submission" date="2018-05" db="EMBL/GenBank/DDBJ databases">
        <authorList>
            <person name="Lanie J.A."/>
            <person name="Ng W.-L."/>
            <person name="Kazmierczak K.M."/>
            <person name="Andrzejewski T.M."/>
            <person name="Davidsen T.M."/>
            <person name="Wayne K.J."/>
            <person name="Tettelin H."/>
            <person name="Glass J.I."/>
            <person name="Rusch D."/>
            <person name="Podicherti R."/>
            <person name="Tsui H.-C.T."/>
            <person name="Winkler M.E."/>
        </authorList>
    </citation>
    <scope>NUCLEOTIDE SEQUENCE</scope>
</reference>
<proteinExistence type="predicted"/>
<evidence type="ECO:0008006" key="2">
    <source>
        <dbReference type="Google" id="ProtNLM"/>
    </source>
</evidence>
<dbReference type="SUPFAM" id="SSF51735">
    <property type="entry name" value="NAD(P)-binding Rossmann-fold domains"/>
    <property type="match status" value="1"/>
</dbReference>
<dbReference type="EMBL" id="UINC01172363">
    <property type="protein sequence ID" value="SVD77404.1"/>
    <property type="molecule type" value="Genomic_DNA"/>
</dbReference>
<dbReference type="Gene3D" id="3.40.50.720">
    <property type="entry name" value="NAD(P)-binding Rossmann-like Domain"/>
    <property type="match status" value="1"/>
</dbReference>